<protein>
    <submittedName>
        <fullName evidence="2">Uncharacterized protein</fullName>
    </submittedName>
</protein>
<sequence>TSTPGRGVTAVPYITSSGHQHESSTTSPNVVTVPLLTTTLPMNFTVGQCEDSSIVSCALLDQTLKICSTPTGPSAVTCPKY</sequence>
<feature type="non-terminal residue" evidence="2">
    <location>
        <position position="1"/>
    </location>
</feature>
<organism evidence="2 3">
    <name type="scientific">Sinanodonta woodiana</name>
    <name type="common">Chinese pond mussel</name>
    <name type="synonym">Anodonta woodiana</name>
    <dbReference type="NCBI Taxonomy" id="1069815"/>
    <lineage>
        <taxon>Eukaryota</taxon>
        <taxon>Metazoa</taxon>
        <taxon>Spiralia</taxon>
        <taxon>Lophotrochozoa</taxon>
        <taxon>Mollusca</taxon>
        <taxon>Bivalvia</taxon>
        <taxon>Autobranchia</taxon>
        <taxon>Heteroconchia</taxon>
        <taxon>Palaeoheterodonta</taxon>
        <taxon>Unionida</taxon>
        <taxon>Unionoidea</taxon>
        <taxon>Unionidae</taxon>
        <taxon>Unioninae</taxon>
        <taxon>Sinanodonta</taxon>
    </lineage>
</organism>
<feature type="non-terminal residue" evidence="2">
    <location>
        <position position="81"/>
    </location>
</feature>
<evidence type="ECO:0000313" key="2">
    <source>
        <dbReference type="EMBL" id="KAL3871606.1"/>
    </source>
</evidence>
<gene>
    <name evidence="2" type="ORF">ACJMK2_039597</name>
</gene>
<dbReference type="EMBL" id="JBJQND010000007">
    <property type="protein sequence ID" value="KAL3871606.1"/>
    <property type="molecule type" value="Genomic_DNA"/>
</dbReference>
<dbReference type="Proteomes" id="UP001634394">
    <property type="component" value="Unassembled WGS sequence"/>
</dbReference>
<evidence type="ECO:0000256" key="1">
    <source>
        <dbReference type="SAM" id="MobiDB-lite"/>
    </source>
</evidence>
<keyword evidence="3" id="KW-1185">Reference proteome</keyword>
<proteinExistence type="predicted"/>
<dbReference type="AlphaFoldDB" id="A0ABD3WDF2"/>
<feature type="region of interest" description="Disordered" evidence="1">
    <location>
        <begin position="1"/>
        <end position="27"/>
    </location>
</feature>
<evidence type="ECO:0000313" key="3">
    <source>
        <dbReference type="Proteomes" id="UP001634394"/>
    </source>
</evidence>
<comment type="caution">
    <text evidence="2">The sequence shown here is derived from an EMBL/GenBank/DDBJ whole genome shotgun (WGS) entry which is preliminary data.</text>
</comment>
<reference evidence="2 3" key="1">
    <citation type="submission" date="2024-11" db="EMBL/GenBank/DDBJ databases">
        <title>Chromosome-level genome assembly of the freshwater bivalve Anodonta woodiana.</title>
        <authorList>
            <person name="Chen X."/>
        </authorList>
    </citation>
    <scope>NUCLEOTIDE SEQUENCE [LARGE SCALE GENOMIC DNA]</scope>
    <source>
        <strain evidence="2">MN2024</strain>
        <tissue evidence="2">Gills</tissue>
    </source>
</reference>
<name>A0ABD3WDF2_SINWO</name>
<accession>A0ABD3WDF2</accession>